<dbReference type="PANTHER" id="PTHR18895">
    <property type="entry name" value="HEMK METHYLTRANSFERASE"/>
    <property type="match status" value="1"/>
</dbReference>
<dbReference type="EMBL" id="BAET01000007">
    <property type="protein sequence ID" value="GAB54757.1"/>
    <property type="molecule type" value="Genomic_DNA"/>
</dbReference>
<evidence type="ECO:0000259" key="6">
    <source>
        <dbReference type="Pfam" id="PF05175"/>
    </source>
</evidence>
<name>H5T8Y0_9ALTE</name>
<keyword evidence="1 5" id="KW-0489">Methyltransferase</keyword>
<dbReference type="OrthoDB" id="9800643at2"/>
<accession>H5T8Y0</accession>
<gene>
    <name evidence="8" type="primary">hemK</name>
    <name evidence="5" type="synonym">prmC</name>
    <name evidence="8" type="ORF">GPUN_0617</name>
</gene>
<dbReference type="GO" id="GO:0102559">
    <property type="term" value="F:peptide chain release factor N(5)-glutamine methyltransferase activity"/>
    <property type="evidence" value="ECO:0007669"/>
    <property type="project" value="UniProtKB-EC"/>
</dbReference>
<dbReference type="PANTHER" id="PTHR18895:SF74">
    <property type="entry name" value="MTRF1L RELEASE FACTOR GLUTAMINE METHYLTRANSFERASE"/>
    <property type="match status" value="1"/>
</dbReference>
<comment type="caution">
    <text evidence="8">The sequence shown here is derived from an EMBL/GenBank/DDBJ whole genome shotgun (WGS) entry which is preliminary data.</text>
</comment>
<dbReference type="EC" id="2.1.1.297" evidence="5"/>
<keyword evidence="2 5" id="KW-0808">Transferase</keyword>
<comment type="similarity">
    <text evidence="5">Belongs to the protein N5-glutamine methyltransferase family. PrmC subfamily.</text>
</comment>
<feature type="binding site" evidence="5">
    <location>
        <position position="185"/>
    </location>
    <ligand>
        <name>S-adenosyl-L-methionine</name>
        <dbReference type="ChEBI" id="CHEBI:59789"/>
    </ligand>
</feature>
<feature type="domain" description="Release factor glutamine methyltransferase N-terminal" evidence="7">
    <location>
        <begin position="15"/>
        <end position="91"/>
    </location>
</feature>
<comment type="function">
    <text evidence="5">Methylates the class 1 translation termination release factors RF1/PrfA and RF2/PrfB on the glutamine residue of the universally conserved GGQ motif.</text>
</comment>
<sequence length="301" mass="33555">MHKCENIDEISISGLLDWAKHLIQAQHDLMFQAPPLEARLLFTFATKENHTWQITYGNQAATQHLSKEQIALYVKVVNQRLRGTPIAFILGTQEFWSLTLKVSKCTLIPRQDTEILVETALSLPLPYSACALDLGTGTGAIALALAKERKQWQVLGIDKVAQAVELARENALLNNVQAVFLQSDWFSALDTHEGRKTFDIIVTNPPYVEEDSNCVAQGDLRFEPLSALVSGKDGLDDIRHIIRQAKPYLNEDGYLLIEHGAGQYKNVQSLLKHAGFVDIRSVADINQIQRITLGKSIITTS</sequence>
<reference evidence="8 9" key="2">
    <citation type="journal article" date="2017" name="Antonie Van Leeuwenhoek">
        <title>Rhizobium rhizosphaerae sp. nov., a novel species isolated from rice rhizosphere.</title>
        <authorList>
            <person name="Zhao J.J."/>
            <person name="Zhang J."/>
            <person name="Zhang R.J."/>
            <person name="Zhang C.W."/>
            <person name="Yin H.Q."/>
            <person name="Zhang X.X."/>
        </authorList>
    </citation>
    <scope>NUCLEOTIDE SEQUENCE [LARGE SCALE GENOMIC DNA]</scope>
    <source>
        <strain evidence="8 9">ACAM 611</strain>
    </source>
</reference>
<evidence type="ECO:0000256" key="4">
    <source>
        <dbReference type="ARBA" id="ARBA00048391"/>
    </source>
</evidence>
<dbReference type="RefSeq" id="WP_006003246.1">
    <property type="nucleotide sequence ID" value="NZ_BAET01000007.1"/>
</dbReference>
<feature type="binding site" evidence="5">
    <location>
        <begin position="204"/>
        <end position="207"/>
    </location>
    <ligand>
        <name>substrate</name>
    </ligand>
</feature>
<evidence type="ECO:0000256" key="2">
    <source>
        <dbReference type="ARBA" id="ARBA00022679"/>
    </source>
</evidence>
<dbReference type="InterPro" id="IPR029063">
    <property type="entry name" value="SAM-dependent_MTases_sf"/>
</dbReference>
<protein>
    <recommendedName>
        <fullName evidence="5">Release factor glutamine methyltransferase</fullName>
        <shortName evidence="5">RF MTase</shortName>
        <ecNumber evidence="5">2.1.1.297</ecNumber>
    </recommendedName>
    <alternativeName>
        <fullName evidence="5">N5-glutamine methyltransferase PrmC</fullName>
    </alternativeName>
    <alternativeName>
        <fullName evidence="5">Protein-(glutamine-N5) MTase PrmC</fullName>
    </alternativeName>
    <alternativeName>
        <fullName evidence="5">Protein-glutamine N-methyltransferase PrmC</fullName>
    </alternativeName>
</protein>
<dbReference type="NCBIfam" id="TIGR00536">
    <property type="entry name" value="hemK_fam"/>
    <property type="match status" value="1"/>
</dbReference>
<dbReference type="InterPro" id="IPR002052">
    <property type="entry name" value="DNA_methylase_N6_adenine_CS"/>
</dbReference>
<dbReference type="Gene3D" id="1.10.8.10">
    <property type="entry name" value="DNA helicase RuvA subunit, C-terminal domain"/>
    <property type="match status" value="1"/>
</dbReference>
<dbReference type="Pfam" id="PF17827">
    <property type="entry name" value="PrmC_N"/>
    <property type="match status" value="1"/>
</dbReference>
<feature type="domain" description="Methyltransferase small" evidence="6">
    <location>
        <begin position="114"/>
        <end position="211"/>
    </location>
</feature>
<dbReference type="FunFam" id="3.40.50.150:FF:000053">
    <property type="entry name" value="Release factor glutamine methyltransferase"/>
    <property type="match status" value="1"/>
</dbReference>
<dbReference type="HAMAP" id="MF_02126">
    <property type="entry name" value="RF_methyltr_PrmC"/>
    <property type="match status" value="1"/>
</dbReference>
<keyword evidence="9" id="KW-1185">Reference proteome</keyword>
<proteinExistence type="inferred from homology"/>
<feature type="binding site" evidence="5">
    <location>
        <position position="204"/>
    </location>
    <ligand>
        <name>S-adenosyl-L-methionine</name>
        <dbReference type="ChEBI" id="CHEBI:59789"/>
    </ligand>
</feature>
<organism evidence="8 9">
    <name type="scientific">Glaciecola punicea ACAM 611</name>
    <dbReference type="NCBI Taxonomy" id="1121923"/>
    <lineage>
        <taxon>Bacteria</taxon>
        <taxon>Pseudomonadati</taxon>
        <taxon>Pseudomonadota</taxon>
        <taxon>Gammaproteobacteria</taxon>
        <taxon>Alteromonadales</taxon>
        <taxon>Alteromonadaceae</taxon>
        <taxon>Glaciecola</taxon>
    </lineage>
</organism>
<dbReference type="Pfam" id="PF05175">
    <property type="entry name" value="MTS"/>
    <property type="match status" value="1"/>
</dbReference>
<dbReference type="InterPro" id="IPR040758">
    <property type="entry name" value="PrmC_N"/>
</dbReference>
<dbReference type="AlphaFoldDB" id="H5T8Y0"/>
<dbReference type="InterPro" id="IPR007848">
    <property type="entry name" value="Small_mtfrase_dom"/>
</dbReference>
<dbReference type="GO" id="GO:0003676">
    <property type="term" value="F:nucleic acid binding"/>
    <property type="evidence" value="ECO:0007669"/>
    <property type="project" value="InterPro"/>
</dbReference>
<dbReference type="Proteomes" id="UP000053586">
    <property type="component" value="Unassembled WGS sequence"/>
</dbReference>
<dbReference type="NCBIfam" id="TIGR03534">
    <property type="entry name" value="RF_mod_PrmC"/>
    <property type="match status" value="1"/>
</dbReference>
<dbReference type="eggNOG" id="COG2890">
    <property type="taxonomic scope" value="Bacteria"/>
</dbReference>
<dbReference type="InterPro" id="IPR004556">
    <property type="entry name" value="HemK-like"/>
</dbReference>
<dbReference type="PROSITE" id="PS00092">
    <property type="entry name" value="N6_MTASE"/>
    <property type="match status" value="1"/>
</dbReference>
<dbReference type="CDD" id="cd02440">
    <property type="entry name" value="AdoMet_MTases"/>
    <property type="match status" value="1"/>
</dbReference>
<feature type="binding site" evidence="5">
    <location>
        <begin position="135"/>
        <end position="139"/>
    </location>
    <ligand>
        <name>S-adenosyl-L-methionine</name>
        <dbReference type="ChEBI" id="CHEBI:59789"/>
    </ligand>
</feature>
<evidence type="ECO:0000259" key="7">
    <source>
        <dbReference type="Pfam" id="PF17827"/>
    </source>
</evidence>
<evidence type="ECO:0000313" key="8">
    <source>
        <dbReference type="EMBL" id="GAB54757.1"/>
    </source>
</evidence>
<comment type="catalytic activity">
    <reaction evidence="4 5">
        <text>L-glutaminyl-[peptide chain release factor] + S-adenosyl-L-methionine = N(5)-methyl-L-glutaminyl-[peptide chain release factor] + S-adenosyl-L-homocysteine + H(+)</text>
        <dbReference type="Rhea" id="RHEA:42896"/>
        <dbReference type="Rhea" id="RHEA-COMP:10271"/>
        <dbReference type="Rhea" id="RHEA-COMP:10272"/>
        <dbReference type="ChEBI" id="CHEBI:15378"/>
        <dbReference type="ChEBI" id="CHEBI:30011"/>
        <dbReference type="ChEBI" id="CHEBI:57856"/>
        <dbReference type="ChEBI" id="CHEBI:59789"/>
        <dbReference type="ChEBI" id="CHEBI:61891"/>
        <dbReference type="EC" id="2.1.1.297"/>
    </reaction>
</comment>
<keyword evidence="3 5" id="KW-0949">S-adenosyl-L-methionine</keyword>
<evidence type="ECO:0000256" key="3">
    <source>
        <dbReference type="ARBA" id="ARBA00022691"/>
    </source>
</evidence>
<dbReference type="GO" id="GO:0032259">
    <property type="term" value="P:methylation"/>
    <property type="evidence" value="ECO:0007669"/>
    <property type="project" value="UniProtKB-KW"/>
</dbReference>
<reference evidence="8 9" key="1">
    <citation type="journal article" date="2012" name="J. Bacteriol.">
        <title>Genome sequence of proteorhodopsin-containing sea ice bacterium Glaciecola punicea ACAM 611T.</title>
        <authorList>
            <person name="Qin Q.-L."/>
            <person name="Xie B.-B."/>
            <person name="Shu Y.-L."/>
            <person name="Rong J.-C."/>
            <person name="Zhao D.-L."/>
            <person name="Zhang X.-Y."/>
            <person name="Chen X.-L."/>
            <person name="Zhou B.-C."/>
            <person name="Zhanga Y.-Z."/>
        </authorList>
    </citation>
    <scope>NUCLEOTIDE SEQUENCE [LARGE SCALE GENOMIC DNA]</scope>
    <source>
        <strain evidence="8 9">ACAM 611</strain>
    </source>
</reference>
<evidence type="ECO:0000256" key="5">
    <source>
        <dbReference type="HAMAP-Rule" id="MF_02126"/>
    </source>
</evidence>
<dbReference type="InterPro" id="IPR050320">
    <property type="entry name" value="N5-glutamine_MTase"/>
</dbReference>
<dbReference type="InterPro" id="IPR019874">
    <property type="entry name" value="RF_methyltr_PrmC"/>
</dbReference>
<dbReference type="Gene3D" id="3.40.50.150">
    <property type="entry name" value="Vaccinia Virus protein VP39"/>
    <property type="match status" value="1"/>
</dbReference>
<evidence type="ECO:0000256" key="1">
    <source>
        <dbReference type="ARBA" id="ARBA00022603"/>
    </source>
</evidence>
<dbReference type="STRING" id="56804.BAE46_08060"/>
<feature type="binding site" evidence="5">
    <location>
        <position position="158"/>
    </location>
    <ligand>
        <name>S-adenosyl-L-methionine</name>
        <dbReference type="ChEBI" id="CHEBI:59789"/>
    </ligand>
</feature>
<evidence type="ECO:0000313" key="9">
    <source>
        <dbReference type="Proteomes" id="UP000053586"/>
    </source>
</evidence>
<dbReference type="SUPFAM" id="SSF53335">
    <property type="entry name" value="S-adenosyl-L-methionine-dependent methyltransferases"/>
    <property type="match status" value="1"/>
</dbReference>